<comment type="similarity">
    <text evidence="1">Belongs to the 'GDSL' lipolytic enzyme family.</text>
</comment>
<evidence type="ECO:0008006" key="7">
    <source>
        <dbReference type="Google" id="ProtNLM"/>
    </source>
</evidence>
<dbReference type="PANTHER" id="PTHR46020">
    <property type="entry name" value="OSJNBB0059K02.9 PROTEIN"/>
    <property type="match status" value="1"/>
</dbReference>
<accession>A0A8X7QQL8</accession>
<sequence length="601" mass="66533">MPYGVTFPGKPSGRFSDGRIATDFLARYLGIKSPIPYTLKKYAGKERLLYGMNYAYGGTGVFKTFNNPLPNMTTQIDYFQKVLASGNIYSPSDLHSSLALVSNAGNDYGTFILQKRPMTEFPGFIRQVVDQTEVNLRRIHKLGVKKIAIASLQPLGCLPSKTTSTSFKHCNASDNALVSLHNTLLHRAVAKLNNETKPSTFVILDLYNAFLTVIKNKREDSGITRFVNPLKPCCVGITSNDSCSNVDEKGEKRYTVCEDPKTSFFWDVFHPTEEGWRSVYSVLLLHSLVFVTFVSACVCITESFQVKLTGSSLNMSSWSREFALILSGTKIEESTNNISLDAGEASGRRRRALCSISFYSSSSDHSPPCSNRFHRSCLRFRIWDTGSVTFWGSPHFSILPDSFSHPQTFRSKPLRQCRPPSLPHLVLGRGNLYPCVCGVPLFSKGPVPISCYLIRTSPSRTSSTRSSLTNVDVDGPLRDSEEVHCAALPICLFVGPIFSGGPSSPLAEAHRPSLDGRVSIATGVFISDVCILSFPSLNLSSLVGPRVITNWAWTSKLPYYDSPQTSYTKPINTRSVRGQKMQPRLPCVVSQVRVVPQRHIM</sequence>
<evidence type="ECO:0000313" key="5">
    <source>
        <dbReference type="EMBL" id="KAG2272635.1"/>
    </source>
</evidence>
<dbReference type="EMBL" id="JAAMPC010000013">
    <property type="protein sequence ID" value="KAG2272635.1"/>
    <property type="molecule type" value="Genomic_DNA"/>
</dbReference>
<dbReference type="Proteomes" id="UP000886595">
    <property type="component" value="Unassembled WGS sequence"/>
</dbReference>
<evidence type="ECO:0000256" key="4">
    <source>
        <dbReference type="ARBA" id="ARBA00023098"/>
    </source>
</evidence>
<dbReference type="PANTHER" id="PTHR46020:SF12">
    <property type="entry name" value="BNAANNG22470D PROTEIN"/>
    <property type="match status" value="1"/>
</dbReference>
<dbReference type="Gene3D" id="3.40.50.1110">
    <property type="entry name" value="SGNH hydrolase"/>
    <property type="match status" value="1"/>
</dbReference>
<keyword evidence="3" id="KW-0442">Lipid degradation</keyword>
<organism evidence="5 6">
    <name type="scientific">Brassica carinata</name>
    <name type="common">Ethiopian mustard</name>
    <name type="synonym">Abyssinian cabbage</name>
    <dbReference type="NCBI Taxonomy" id="52824"/>
    <lineage>
        <taxon>Eukaryota</taxon>
        <taxon>Viridiplantae</taxon>
        <taxon>Streptophyta</taxon>
        <taxon>Embryophyta</taxon>
        <taxon>Tracheophyta</taxon>
        <taxon>Spermatophyta</taxon>
        <taxon>Magnoliopsida</taxon>
        <taxon>eudicotyledons</taxon>
        <taxon>Gunneridae</taxon>
        <taxon>Pentapetalae</taxon>
        <taxon>rosids</taxon>
        <taxon>malvids</taxon>
        <taxon>Brassicales</taxon>
        <taxon>Brassicaceae</taxon>
        <taxon>Brassiceae</taxon>
        <taxon>Brassica</taxon>
    </lineage>
</organism>
<keyword evidence="2" id="KW-0378">Hydrolase</keyword>
<proteinExistence type="inferred from homology"/>
<dbReference type="OrthoDB" id="1600564at2759"/>
<evidence type="ECO:0000256" key="1">
    <source>
        <dbReference type="ARBA" id="ARBA00008668"/>
    </source>
</evidence>
<dbReference type="InterPro" id="IPR035669">
    <property type="entry name" value="SGNH_plant_lipase-like"/>
</dbReference>
<dbReference type="AlphaFoldDB" id="A0A8X7QQL8"/>
<keyword evidence="4" id="KW-0443">Lipid metabolism</keyword>
<dbReference type="GO" id="GO:0016042">
    <property type="term" value="P:lipid catabolic process"/>
    <property type="evidence" value="ECO:0007669"/>
    <property type="project" value="UniProtKB-KW"/>
</dbReference>
<dbReference type="InterPro" id="IPR001087">
    <property type="entry name" value="GDSL"/>
</dbReference>
<gene>
    <name evidence="5" type="ORF">Bca52824_067190</name>
</gene>
<dbReference type="Pfam" id="PF00657">
    <property type="entry name" value="Lipase_GDSL"/>
    <property type="match status" value="1"/>
</dbReference>
<dbReference type="GO" id="GO:0016788">
    <property type="term" value="F:hydrolase activity, acting on ester bonds"/>
    <property type="evidence" value="ECO:0007669"/>
    <property type="project" value="InterPro"/>
</dbReference>
<evidence type="ECO:0000256" key="2">
    <source>
        <dbReference type="ARBA" id="ARBA00022801"/>
    </source>
</evidence>
<name>A0A8X7QQL8_BRACI</name>
<comment type="caution">
    <text evidence="5">The sequence shown here is derived from an EMBL/GenBank/DDBJ whole genome shotgun (WGS) entry which is preliminary data.</text>
</comment>
<dbReference type="CDD" id="cd01837">
    <property type="entry name" value="SGNH_plant_lipase_like"/>
    <property type="match status" value="1"/>
</dbReference>
<dbReference type="InterPro" id="IPR036514">
    <property type="entry name" value="SGNH_hydro_sf"/>
</dbReference>
<reference evidence="5 6" key="1">
    <citation type="submission" date="2020-02" db="EMBL/GenBank/DDBJ databases">
        <authorList>
            <person name="Ma Q."/>
            <person name="Huang Y."/>
            <person name="Song X."/>
            <person name="Pei D."/>
        </authorList>
    </citation>
    <scope>NUCLEOTIDE SEQUENCE [LARGE SCALE GENOMIC DNA]</scope>
    <source>
        <strain evidence="5">Sxm20200214</strain>
        <tissue evidence="5">Leaf</tissue>
    </source>
</reference>
<keyword evidence="6" id="KW-1185">Reference proteome</keyword>
<protein>
    <recommendedName>
        <fullName evidence="7">GDSL esterase/lipase</fullName>
    </recommendedName>
</protein>
<evidence type="ECO:0000313" key="6">
    <source>
        <dbReference type="Proteomes" id="UP000886595"/>
    </source>
</evidence>
<evidence type="ECO:0000256" key="3">
    <source>
        <dbReference type="ARBA" id="ARBA00022963"/>
    </source>
</evidence>